<feature type="transmembrane region" description="Helical" evidence="1">
    <location>
        <begin position="266"/>
        <end position="288"/>
    </location>
</feature>
<feature type="transmembrane region" description="Helical" evidence="1">
    <location>
        <begin position="393"/>
        <end position="410"/>
    </location>
</feature>
<organism evidence="2 3">
    <name type="scientific">Agromyces badenianii</name>
    <dbReference type="NCBI Taxonomy" id="2080742"/>
    <lineage>
        <taxon>Bacteria</taxon>
        <taxon>Bacillati</taxon>
        <taxon>Actinomycetota</taxon>
        <taxon>Actinomycetes</taxon>
        <taxon>Micrococcales</taxon>
        <taxon>Microbacteriaceae</taxon>
        <taxon>Agromyces</taxon>
    </lineage>
</organism>
<dbReference type="Pfam" id="PF09913">
    <property type="entry name" value="DUF2142"/>
    <property type="match status" value="1"/>
</dbReference>
<feature type="transmembrane region" description="Helical" evidence="1">
    <location>
        <begin position="242"/>
        <end position="259"/>
    </location>
</feature>
<accession>A0A2S0WX38</accession>
<dbReference type="AlphaFoldDB" id="A0A2S0WX38"/>
<evidence type="ECO:0008006" key="4">
    <source>
        <dbReference type="Google" id="ProtNLM"/>
    </source>
</evidence>
<evidence type="ECO:0000256" key="1">
    <source>
        <dbReference type="SAM" id="Phobius"/>
    </source>
</evidence>
<keyword evidence="3" id="KW-1185">Reference proteome</keyword>
<dbReference type="EMBL" id="CP028913">
    <property type="protein sequence ID" value="AWB95906.1"/>
    <property type="molecule type" value="Genomic_DNA"/>
</dbReference>
<keyword evidence="1" id="KW-1133">Transmembrane helix</keyword>
<dbReference type="OrthoDB" id="3266966at2"/>
<protein>
    <recommendedName>
        <fullName evidence="4">DUF2142 domain-containing protein</fullName>
    </recommendedName>
</protein>
<dbReference type="InterPro" id="IPR018674">
    <property type="entry name" value="DUF2142_membrane"/>
</dbReference>
<reference evidence="2 3" key="1">
    <citation type="submission" date="2018-04" db="EMBL/GenBank/DDBJ databases">
        <authorList>
            <person name="Li J."/>
        </authorList>
    </citation>
    <scope>NUCLEOTIDE SEQUENCE [LARGE SCALE GENOMIC DNA]</scope>
    <source>
        <strain evidence="3">30A</strain>
    </source>
</reference>
<dbReference type="KEGG" id="agm:DCE93_09725"/>
<keyword evidence="1" id="KW-0472">Membrane</keyword>
<feature type="transmembrane region" description="Helical" evidence="1">
    <location>
        <begin position="195"/>
        <end position="212"/>
    </location>
</feature>
<feature type="transmembrane region" description="Helical" evidence="1">
    <location>
        <begin position="360"/>
        <end position="378"/>
    </location>
</feature>
<keyword evidence="1" id="KW-0812">Transmembrane</keyword>
<gene>
    <name evidence="2" type="ORF">DCE93_09725</name>
</gene>
<feature type="transmembrane region" description="Helical" evidence="1">
    <location>
        <begin position="24"/>
        <end position="44"/>
    </location>
</feature>
<sequence length="533" mass="57149">MEVRRTDERGVTTTMTKTGPRLRVVAAILAPLALLGALLSWALASPPGSSPDEDYHMASIWCAGGPSAGVCEETDSVEKRRLPADLVEAALCFRFYSEQAASCPLDEGMQTTDRGNWNGHAYPPVFFQAMNVFVGDDLSISIVAMRIVNSVLFVAVLTGLFVLLPRRQRHLLGWGTAISLVPLGMFLVASVNPSGWSVLSAAGLWLAIWGFFEQSGAKKWMLAAMSAALVVIGAGARSDSAIYAVVAMAAGTVLAFRADRRFALHALLPLALSVLSVVLFFSTGQSAIVSSDTAVDGKYPLSTLAFMDAKLLPQLWAGVFGLWGLGWLDTFMPGIVWITTLGLFCAVVFWGLRTGGIRKWLSLGGVAFCLVAVPMYILLHDNVVIGEYVQPRYIYPLIIIFGGVALAGVIRPNLGLSRLQITIAALGLAIANSVALHVNIRRYVTGLDVQSFNLDLQREWWWGGPVTPMMVWLAGSVAFTMAAAALAFLVWRRIDGQPVGLDHGQLVQVEDDVAVRRNGSQAVASPSSGVSVG</sequence>
<feature type="transmembrane region" description="Helical" evidence="1">
    <location>
        <begin position="469"/>
        <end position="491"/>
    </location>
</feature>
<feature type="transmembrane region" description="Helical" evidence="1">
    <location>
        <begin position="219"/>
        <end position="236"/>
    </location>
</feature>
<name>A0A2S0WX38_9MICO</name>
<dbReference type="Proteomes" id="UP000244729">
    <property type="component" value="Chromosome"/>
</dbReference>
<feature type="transmembrane region" description="Helical" evidence="1">
    <location>
        <begin position="140"/>
        <end position="164"/>
    </location>
</feature>
<feature type="transmembrane region" description="Helical" evidence="1">
    <location>
        <begin position="171"/>
        <end position="189"/>
    </location>
</feature>
<evidence type="ECO:0000313" key="2">
    <source>
        <dbReference type="EMBL" id="AWB95906.1"/>
    </source>
</evidence>
<evidence type="ECO:0000313" key="3">
    <source>
        <dbReference type="Proteomes" id="UP000244729"/>
    </source>
</evidence>
<feature type="transmembrane region" description="Helical" evidence="1">
    <location>
        <begin position="331"/>
        <end position="353"/>
    </location>
</feature>
<feature type="transmembrane region" description="Helical" evidence="1">
    <location>
        <begin position="422"/>
        <end position="440"/>
    </location>
</feature>
<proteinExistence type="predicted"/>